<gene>
    <name evidence="1" type="ordered locus">Weevi_1978</name>
</gene>
<proteinExistence type="predicted"/>
<dbReference type="SUPFAM" id="SSF56112">
    <property type="entry name" value="Protein kinase-like (PK-like)"/>
    <property type="match status" value="1"/>
</dbReference>
<dbReference type="KEGG" id="wvi:Weevi_1978"/>
<dbReference type="OrthoDB" id="9773772at2"/>
<dbReference type="Proteomes" id="UP000008641">
    <property type="component" value="Chromosome"/>
</dbReference>
<accession>F0P1E0</accession>
<evidence type="ECO:0008006" key="3">
    <source>
        <dbReference type="Google" id="ProtNLM"/>
    </source>
</evidence>
<dbReference type="EMBL" id="CP002455">
    <property type="protein sequence ID" value="ADX68654.1"/>
    <property type="molecule type" value="Genomic_DNA"/>
</dbReference>
<reference evidence="1 2" key="1">
    <citation type="journal article" date="2011" name="Stand. Genomic Sci.">
        <title>Complete genome sequence of Weeksella virosa type strain (9751).</title>
        <authorList>
            <person name="Lang E."/>
            <person name="Teshima H."/>
            <person name="Lucas S."/>
            <person name="Lapidus A."/>
            <person name="Hammon N."/>
            <person name="Deshpande S."/>
            <person name="Nolan M."/>
            <person name="Cheng J.F."/>
            <person name="Pitluck S."/>
            <person name="Liolios K."/>
            <person name="Pagani I."/>
            <person name="Mikhailova N."/>
            <person name="Ivanova N."/>
            <person name="Mavromatis K."/>
            <person name="Pati A."/>
            <person name="Tapia R."/>
            <person name="Han C."/>
            <person name="Goodwin L."/>
            <person name="Chen A."/>
            <person name="Palaniappan K."/>
            <person name="Land M."/>
            <person name="Hauser L."/>
            <person name="Chang Y.J."/>
            <person name="Jeffries C.D."/>
            <person name="Brambilla E.M."/>
            <person name="Kopitz M."/>
            <person name="Rohde M."/>
            <person name="Goker M."/>
            <person name="Tindall B.J."/>
            <person name="Detter J.C."/>
            <person name="Woyke T."/>
            <person name="Bristow J."/>
            <person name="Eisen J.A."/>
            <person name="Markowitz V."/>
            <person name="Hugenholtz P."/>
            <person name="Klenk H.P."/>
            <person name="Kyrpides N.C."/>
        </authorList>
    </citation>
    <scope>NUCLEOTIDE SEQUENCE [LARGE SCALE GENOMIC DNA]</scope>
    <source>
        <strain evidence="2">ATCC 43766 / DSM 16922 / JCM 21250 / NBRC 16016 / NCTC 11634 / CL345/78</strain>
    </source>
</reference>
<dbReference type="STRING" id="865938.Weevi_1978"/>
<dbReference type="RefSeq" id="WP_013599042.1">
    <property type="nucleotide sequence ID" value="NC_015144.1"/>
</dbReference>
<protein>
    <recommendedName>
        <fullName evidence="3">Lipopolysaccharide kinase</fullName>
    </recommendedName>
</protein>
<evidence type="ECO:0000313" key="1">
    <source>
        <dbReference type="EMBL" id="ADX68654.1"/>
    </source>
</evidence>
<reference evidence="2" key="2">
    <citation type="journal article" date="2011" name="Stand. Genomic Sci.">
        <title>Complete genome sequence of Weeksella virosa type strain (9751T).</title>
        <authorList>
            <person name="Lang E."/>
            <person name="Teshima H."/>
            <person name="Lucas S."/>
            <person name="Lapidus A."/>
            <person name="Hammon N."/>
            <person name="Deshpande S."/>
            <person name="Nolan M."/>
            <person name="Cheng J."/>
            <person name="Pitluck S."/>
            <person name="Liolios K."/>
            <person name="Pagani I."/>
            <person name="Mikhailova N."/>
            <person name="Ivanova N."/>
            <person name="Mavromatis K."/>
            <person name="Pati A."/>
            <person name="Tapia R."/>
            <person name="Han C."/>
            <person name="Goodwin L."/>
            <person name="Chen A."/>
            <person name="Palaniappan K."/>
            <person name="Land M."/>
            <person name="Hauser L."/>
            <person name="Chang Y."/>
            <person name="Jeffries C."/>
            <person name="Brambilla E."/>
            <person name="Kopitz M."/>
            <person name="Rohde M."/>
            <person name="Goker M."/>
            <person name="Tindall B."/>
            <person name="Detter J."/>
            <person name="Woyke T."/>
            <person name="Bristow J."/>
            <person name="Eisen J."/>
            <person name="Markowitz V."/>
            <person name="Hugenholtz P."/>
            <person name="Klenk H."/>
            <person name="Kyrpides N."/>
        </authorList>
    </citation>
    <scope>NUCLEOTIDE SEQUENCE [LARGE SCALE GENOMIC DNA]</scope>
    <source>
        <strain evidence="2">ATCC 43766 / DSM 16922 / JCM 21250 / NBRC 16016 / NCTC 11634 / CL345/78</strain>
    </source>
</reference>
<dbReference type="eggNOG" id="COG3642">
    <property type="taxonomic scope" value="Bacteria"/>
</dbReference>
<evidence type="ECO:0000313" key="2">
    <source>
        <dbReference type="Proteomes" id="UP000008641"/>
    </source>
</evidence>
<dbReference type="HOGENOM" id="CLU_079054_0_0_10"/>
<name>F0P1E0_WEEVC</name>
<organism evidence="1 2">
    <name type="scientific">Weeksella virosa (strain ATCC 43766 / DSM 16922 / JCM 21250 / CCUG 30538 / CDC 9751 / IAM 14551 / NBRC 16016 / NCTC 11634 / CL345/78)</name>
    <dbReference type="NCBI Taxonomy" id="865938"/>
    <lineage>
        <taxon>Bacteria</taxon>
        <taxon>Pseudomonadati</taxon>
        <taxon>Bacteroidota</taxon>
        <taxon>Flavobacteriia</taxon>
        <taxon>Flavobacteriales</taxon>
        <taxon>Weeksellaceae</taxon>
        <taxon>Weeksella</taxon>
    </lineage>
</organism>
<keyword evidence="2" id="KW-1185">Reference proteome</keyword>
<dbReference type="InterPro" id="IPR011009">
    <property type="entry name" value="Kinase-like_dom_sf"/>
</dbReference>
<sequence length="259" mass="30629">MSKEIVVNSTYSTDIREIECAINNFSDNQDYLVKGSRNSIKKLRLENGEICTIKAFKIPNFINKIVYRFFRESKAKRSYTHAKILIEKGFKTPTPIAYVENKTAITFLDSYYFCAFIKEDFTYREVVHTPNFPDMENVLRQFTQFTFALHQAGIEFLDHSPGNTLIFDKKDGTYEFYLVDLNRMKFHDSMTLEQRINNFVRLTPHRESVEIMAKEYARLMQLPPAEVIDKMWAGTEKFQQKFHLKQVRKKRLKKLIGKE</sequence>
<dbReference type="AlphaFoldDB" id="F0P1E0"/>